<keyword evidence="3" id="KW-0489">Methyltransferase</keyword>
<evidence type="ECO:0008006" key="13">
    <source>
        <dbReference type="Google" id="ProtNLM"/>
    </source>
</evidence>
<keyword evidence="12" id="KW-1185">Reference proteome</keyword>
<dbReference type="PANTHER" id="PTHR46223:SF3">
    <property type="entry name" value="HISTONE-LYSINE N-METHYLTRANSFERASE SET-23"/>
    <property type="match status" value="1"/>
</dbReference>
<dbReference type="AlphaFoldDB" id="A0A2T3Z1J7"/>
<dbReference type="Gene3D" id="2.170.270.10">
    <property type="entry name" value="SET domain"/>
    <property type="match status" value="1"/>
</dbReference>
<keyword evidence="5" id="KW-0949">S-adenosyl-L-methionine</keyword>
<evidence type="ECO:0000259" key="10">
    <source>
        <dbReference type="PROSITE" id="PS50867"/>
    </source>
</evidence>
<gene>
    <name evidence="11" type="ORF">M441DRAFT_81833</name>
</gene>
<dbReference type="InterPro" id="IPR007728">
    <property type="entry name" value="Pre-SET_dom"/>
</dbReference>
<keyword evidence="6" id="KW-0479">Metal-binding</keyword>
<dbReference type="PROSITE" id="PS50867">
    <property type="entry name" value="PRE_SET"/>
    <property type="match status" value="1"/>
</dbReference>
<dbReference type="GO" id="GO:0008270">
    <property type="term" value="F:zinc ion binding"/>
    <property type="evidence" value="ECO:0007669"/>
    <property type="project" value="InterPro"/>
</dbReference>
<dbReference type="PROSITE" id="PS50280">
    <property type="entry name" value="SET"/>
    <property type="match status" value="1"/>
</dbReference>
<dbReference type="GO" id="GO:0032259">
    <property type="term" value="P:methylation"/>
    <property type="evidence" value="ECO:0007669"/>
    <property type="project" value="UniProtKB-KW"/>
</dbReference>
<evidence type="ECO:0000256" key="6">
    <source>
        <dbReference type="ARBA" id="ARBA00022723"/>
    </source>
</evidence>
<protein>
    <recommendedName>
        <fullName evidence="13">SET domain-containing protein</fullName>
    </recommendedName>
</protein>
<feature type="compositionally biased region" description="Low complexity" evidence="8">
    <location>
        <begin position="333"/>
        <end position="350"/>
    </location>
</feature>
<comment type="subcellular location">
    <subcellularLocation>
        <location evidence="1">Chromosome</location>
    </subcellularLocation>
</comment>
<evidence type="ECO:0000259" key="9">
    <source>
        <dbReference type="PROSITE" id="PS50280"/>
    </source>
</evidence>
<organism evidence="11 12">
    <name type="scientific">Trichoderma asperellum (strain ATCC 204424 / CBS 433.97 / NBRC 101777)</name>
    <dbReference type="NCBI Taxonomy" id="1042311"/>
    <lineage>
        <taxon>Eukaryota</taxon>
        <taxon>Fungi</taxon>
        <taxon>Dikarya</taxon>
        <taxon>Ascomycota</taxon>
        <taxon>Pezizomycotina</taxon>
        <taxon>Sordariomycetes</taxon>
        <taxon>Hypocreomycetidae</taxon>
        <taxon>Hypocreales</taxon>
        <taxon>Hypocreaceae</taxon>
        <taxon>Trichoderma</taxon>
    </lineage>
</organism>
<evidence type="ECO:0000313" key="11">
    <source>
        <dbReference type="EMBL" id="PTB38676.1"/>
    </source>
</evidence>
<feature type="domain" description="Pre-SET" evidence="10">
    <location>
        <begin position="76"/>
        <end position="172"/>
    </location>
</feature>
<keyword evidence="7" id="KW-0862">Zinc</keyword>
<dbReference type="SUPFAM" id="SSF82199">
    <property type="entry name" value="SET domain"/>
    <property type="match status" value="1"/>
</dbReference>
<dbReference type="InterPro" id="IPR001214">
    <property type="entry name" value="SET_dom"/>
</dbReference>
<evidence type="ECO:0000256" key="7">
    <source>
        <dbReference type="ARBA" id="ARBA00022833"/>
    </source>
</evidence>
<keyword evidence="2" id="KW-0158">Chromosome</keyword>
<dbReference type="SMART" id="SM00468">
    <property type="entry name" value="PreSET"/>
    <property type="match status" value="1"/>
</dbReference>
<dbReference type="GO" id="GO:0042054">
    <property type="term" value="F:histone methyltransferase activity"/>
    <property type="evidence" value="ECO:0007669"/>
    <property type="project" value="InterPro"/>
</dbReference>
<evidence type="ECO:0000256" key="8">
    <source>
        <dbReference type="SAM" id="MobiDB-lite"/>
    </source>
</evidence>
<accession>A0A2T3Z1J7</accession>
<sequence length="691" mass="78607">MEEVTKQHFFFHDKPEHAGERESCHFCQLRAFPTHKDIPVSIVNSLDGAVIPPNFRFIDRMVLGDGVEAAEDSFRSGCSCERDGDCQFMGCHCLADLEDMENSSADEDGYQDDNYGANGHSKGKRKAYAYHSHGAKKGLLRSKMLNSKEPLYECHAGCSCSKDCPNRVVERGRTIPLQIFRTPDRGWGVHAQVAIKKGQFVDRYLGEIITSAEADRRRAASAISQRKDVYLFALDKFTNPESLDPRLKGPPLEVDGEFLSGPTRFINHSCEPNLRIFARVGDHADKHIHDLALFAIREIAAGEELTFDYVDGVTEDGAEMERGNGAHMAKCLSSSTMDSSPQSSSHFSSSPPSPVALTLRRHRRDEERRLQEQFSLGRPLPSERLCGNGDCSLRCCCIYKTSGIYLPLYILDDRDESEDGVLVKDILTEFAYLVTTEVWPSIEKQSDVLLKARSIEAFATSPPVRTAYLSFRTACQKNDFDFTAESRLREALSSTLPRFRDLVTALDAAEQDSQRTEMLIHRHLQPPQQPDQTPSGKRAQWTQESCIMRFLLTIELWRRHGERRMRQRNWAWEEPWMVAELLSAVLLHYWLMDREKCFTREPTRSSEQCDEAWQDWLDKYPLLEDSRRDERRRVKSPDLVPKPLGIIKGLDLDKDIGYVGGVGTAARGPLWRDSRQRHYDGEDDGDGLPQH</sequence>
<dbReference type="STRING" id="1042311.A0A2T3Z1J7"/>
<dbReference type="OrthoDB" id="308383at2759"/>
<feature type="region of interest" description="Disordered" evidence="8">
    <location>
        <begin position="331"/>
        <end position="356"/>
    </location>
</feature>
<dbReference type="GO" id="GO:0005634">
    <property type="term" value="C:nucleus"/>
    <property type="evidence" value="ECO:0007669"/>
    <property type="project" value="InterPro"/>
</dbReference>
<dbReference type="InterPro" id="IPR046341">
    <property type="entry name" value="SET_dom_sf"/>
</dbReference>
<dbReference type="Pfam" id="PF00856">
    <property type="entry name" value="SET"/>
    <property type="match status" value="1"/>
</dbReference>
<dbReference type="SMART" id="SM00317">
    <property type="entry name" value="SET"/>
    <property type="match status" value="1"/>
</dbReference>
<evidence type="ECO:0000256" key="5">
    <source>
        <dbReference type="ARBA" id="ARBA00022691"/>
    </source>
</evidence>
<keyword evidence="4" id="KW-0808">Transferase</keyword>
<dbReference type="PANTHER" id="PTHR46223">
    <property type="entry name" value="HISTONE-LYSINE N-METHYLTRANSFERASE SUV39H"/>
    <property type="match status" value="1"/>
</dbReference>
<evidence type="ECO:0000256" key="1">
    <source>
        <dbReference type="ARBA" id="ARBA00004286"/>
    </source>
</evidence>
<evidence type="ECO:0000256" key="4">
    <source>
        <dbReference type="ARBA" id="ARBA00022679"/>
    </source>
</evidence>
<evidence type="ECO:0000256" key="3">
    <source>
        <dbReference type="ARBA" id="ARBA00022603"/>
    </source>
</evidence>
<dbReference type="EMBL" id="KZ679265">
    <property type="protein sequence ID" value="PTB38676.1"/>
    <property type="molecule type" value="Genomic_DNA"/>
</dbReference>
<dbReference type="GO" id="GO:0005694">
    <property type="term" value="C:chromosome"/>
    <property type="evidence" value="ECO:0007669"/>
    <property type="project" value="UniProtKB-SubCell"/>
</dbReference>
<dbReference type="Pfam" id="PF05033">
    <property type="entry name" value="Pre-SET"/>
    <property type="match status" value="1"/>
</dbReference>
<dbReference type="CDD" id="cd19473">
    <property type="entry name" value="SET_SUV39H_DIM5-like"/>
    <property type="match status" value="1"/>
</dbReference>
<dbReference type="Proteomes" id="UP000240493">
    <property type="component" value="Unassembled WGS sequence"/>
</dbReference>
<dbReference type="InterPro" id="IPR050973">
    <property type="entry name" value="H3K9_Histone-Lys_N-MTase"/>
</dbReference>
<name>A0A2T3Z1J7_TRIA4</name>
<evidence type="ECO:0000256" key="2">
    <source>
        <dbReference type="ARBA" id="ARBA00022454"/>
    </source>
</evidence>
<reference evidence="11 12" key="1">
    <citation type="submission" date="2016-07" db="EMBL/GenBank/DDBJ databases">
        <title>Multiple horizontal gene transfer events from other fungi enriched the ability of initially mycotrophic Trichoderma (Ascomycota) to feed on dead plant biomass.</title>
        <authorList>
            <consortium name="DOE Joint Genome Institute"/>
            <person name="Aerts A."/>
            <person name="Atanasova L."/>
            <person name="Chenthamara K."/>
            <person name="Zhang J."/>
            <person name="Grujic M."/>
            <person name="Henrissat B."/>
            <person name="Kuo A."/>
            <person name="Salamov A."/>
            <person name="Lipzen A."/>
            <person name="Labutti K."/>
            <person name="Barry K."/>
            <person name="Miao Y."/>
            <person name="Rahimi M.J."/>
            <person name="Shen Q."/>
            <person name="Grigoriev I.V."/>
            <person name="Kubicek C.P."/>
            <person name="Druzhinina I.S."/>
        </authorList>
    </citation>
    <scope>NUCLEOTIDE SEQUENCE [LARGE SCALE GENOMIC DNA]</scope>
    <source>
        <strain evidence="11 12">CBS 433.97</strain>
    </source>
</reference>
<proteinExistence type="predicted"/>
<evidence type="ECO:0000313" key="12">
    <source>
        <dbReference type="Proteomes" id="UP000240493"/>
    </source>
</evidence>
<feature type="domain" description="SET" evidence="9">
    <location>
        <begin position="175"/>
        <end position="310"/>
    </location>
</feature>